<keyword evidence="2" id="KW-0406">Ion transport</keyword>
<dbReference type="Proteomes" id="UP000292927">
    <property type="component" value="Unassembled WGS sequence"/>
</dbReference>
<evidence type="ECO:0000256" key="1">
    <source>
        <dbReference type="ARBA" id="ARBA00022448"/>
    </source>
</evidence>
<dbReference type="InterPro" id="IPR050873">
    <property type="entry name" value="V-ATPase_V0D/AC39_subunit"/>
</dbReference>
<dbReference type="InterPro" id="IPR036079">
    <property type="entry name" value="ATPase_csu/dsu_sf"/>
</dbReference>
<keyword evidence="4" id="KW-1185">Reference proteome</keyword>
<dbReference type="PANTHER" id="PTHR38682:SF1">
    <property type="entry name" value="V-TYPE ATP SYNTHASE SUBUNIT C"/>
    <property type="match status" value="1"/>
</dbReference>
<evidence type="ECO:0000313" key="4">
    <source>
        <dbReference type="Proteomes" id="UP000292927"/>
    </source>
</evidence>
<organism evidence="3 4">
    <name type="scientific">Cuneatibacter caecimuris</name>
    <dbReference type="NCBI Taxonomy" id="1796618"/>
    <lineage>
        <taxon>Bacteria</taxon>
        <taxon>Bacillati</taxon>
        <taxon>Bacillota</taxon>
        <taxon>Clostridia</taxon>
        <taxon>Lachnospirales</taxon>
        <taxon>Lachnospiraceae</taxon>
        <taxon>Cuneatibacter</taxon>
    </lineage>
</organism>
<dbReference type="InterPro" id="IPR002843">
    <property type="entry name" value="ATPase_V0-cplx_csu/dsu"/>
</dbReference>
<name>A0A4Q7P4C8_9FIRM</name>
<comment type="caution">
    <text evidence="3">The sequence shown here is derived from an EMBL/GenBank/DDBJ whole genome shotgun (WGS) entry which is preliminary data.</text>
</comment>
<dbReference type="GO" id="GO:0046961">
    <property type="term" value="F:proton-transporting ATPase activity, rotational mechanism"/>
    <property type="evidence" value="ECO:0007669"/>
    <property type="project" value="InterPro"/>
</dbReference>
<evidence type="ECO:0000256" key="2">
    <source>
        <dbReference type="ARBA" id="ARBA00023065"/>
    </source>
</evidence>
<dbReference type="AlphaFoldDB" id="A0A4Q7P4C8"/>
<dbReference type="InterPro" id="IPR044911">
    <property type="entry name" value="V-type_ATPase_csu/dsu_dom_3"/>
</dbReference>
<evidence type="ECO:0000313" key="3">
    <source>
        <dbReference type="EMBL" id="RZS94298.1"/>
    </source>
</evidence>
<protein>
    <submittedName>
        <fullName evidence="3">V/A-type H+-transporting ATPase subunit C</fullName>
    </submittedName>
</protein>
<dbReference type="SUPFAM" id="SSF103486">
    <property type="entry name" value="V-type ATP synthase subunit C"/>
    <property type="match status" value="1"/>
</dbReference>
<reference evidence="3 4" key="1">
    <citation type="submission" date="2019-02" db="EMBL/GenBank/DDBJ databases">
        <title>Genomic Encyclopedia of Type Strains, Phase IV (KMG-IV): sequencing the most valuable type-strain genomes for metagenomic binning, comparative biology and taxonomic classification.</title>
        <authorList>
            <person name="Goeker M."/>
        </authorList>
    </citation>
    <scope>NUCLEOTIDE SEQUENCE [LARGE SCALE GENOMIC DNA]</scope>
    <source>
        <strain evidence="3 4">DSM 29486</strain>
    </source>
</reference>
<dbReference type="Gene3D" id="1.10.132.50">
    <property type="entry name" value="ATP synthase (C/AC39) subunit, domain 3"/>
    <property type="match status" value="3"/>
</dbReference>
<gene>
    <name evidence="3" type="ORF">EV209_2138</name>
</gene>
<keyword evidence="1" id="KW-0813">Transport</keyword>
<dbReference type="Pfam" id="PF01992">
    <property type="entry name" value="vATP-synt_AC39"/>
    <property type="match status" value="1"/>
</dbReference>
<dbReference type="RefSeq" id="WP_130435417.1">
    <property type="nucleotide sequence ID" value="NZ_SGXF01000004.1"/>
</dbReference>
<dbReference type="PANTHER" id="PTHR38682">
    <property type="entry name" value="V-TYPE ATP SYNTHASE SUBUNIT C"/>
    <property type="match status" value="1"/>
</dbReference>
<dbReference type="OrthoDB" id="9816136at2"/>
<accession>A0A4Q7P4C8</accession>
<dbReference type="EMBL" id="SGXF01000004">
    <property type="protein sequence ID" value="RZS94298.1"/>
    <property type="molecule type" value="Genomic_DNA"/>
</dbReference>
<sequence length="346" mass="40568">MGNMMTYSGIATKVRAMSSRLLSDEDYRLMCRLASVSEAVQWLGQLPAYADIFSRLGGQTLHRGEIERLLQKSLYADFNRLYLFSAPEPRQFLKLYFPHFEIKLLKQCLRSVFDSGQFSVDLSGSYEFFAKYSSLDLAALSACHTLEELTEALHGTRYQPLFRRLLPIPHPTLFDYEMALDLRYFSNIWRMKNRIFDGEDRKLITEAFGSRLDLLNLQWIYRAKKYFQLENEEIYPLLIPVHYRISDSTFQAMVEAETEEAFLQLAAGTGYAKAFQEEKGRPLNLEELYRNLLRRIYRSQSRRMPYSAACLNTYLFLKEEELHDIVTVVEGIRYQLPAAEIYEFIR</sequence>
<proteinExistence type="predicted"/>